<dbReference type="RefSeq" id="WP_189005197.1">
    <property type="nucleotide sequence ID" value="NZ_BMOD01000017.1"/>
</dbReference>
<name>A0ABQ2D8E8_9DEIO</name>
<reference evidence="2" key="1">
    <citation type="journal article" date="2019" name="Int. J. Syst. Evol. Microbiol.">
        <title>The Global Catalogue of Microorganisms (GCM) 10K type strain sequencing project: providing services to taxonomists for standard genome sequencing and annotation.</title>
        <authorList>
            <consortium name="The Broad Institute Genomics Platform"/>
            <consortium name="The Broad Institute Genome Sequencing Center for Infectious Disease"/>
            <person name="Wu L."/>
            <person name="Ma J."/>
        </authorList>
    </citation>
    <scope>NUCLEOTIDE SEQUENCE [LARGE SCALE GENOMIC DNA]</scope>
    <source>
        <strain evidence="2">JCM 14370</strain>
    </source>
</reference>
<protein>
    <submittedName>
        <fullName evidence="1">Uncharacterized protein</fullName>
    </submittedName>
</protein>
<keyword evidence="2" id="KW-1185">Reference proteome</keyword>
<evidence type="ECO:0000313" key="1">
    <source>
        <dbReference type="EMBL" id="GGJ47537.1"/>
    </source>
</evidence>
<proteinExistence type="predicted"/>
<sequence>MNAEDLLQQEARRLTRDALLLTTTETPSGIVGHWGGEFVQAGPFKHHQTAEPVFVLTAQAVPVPSQGLTVYRHQNREGTGGFSVLPKAHRVKGAEPLYAQLKESVPPLQAICLYGSTEVERWLRGLGLSRMDDWQLPADLEDTYNTLVGYEPWPWWSGPDVALVMNPWPMMWPDDEVYPIAPAGLVAATLRDAEPYLQVWWSEASMGWWLDLKTT</sequence>
<dbReference type="Proteomes" id="UP000632222">
    <property type="component" value="Unassembled WGS sequence"/>
</dbReference>
<gene>
    <name evidence="1" type="ORF">GCM10008938_36920</name>
</gene>
<organism evidence="1 2">
    <name type="scientific">Deinococcus roseus</name>
    <dbReference type="NCBI Taxonomy" id="392414"/>
    <lineage>
        <taxon>Bacteria</taxon>
        <taxon>Thermotogati</taxon>
        <taxon>Deinococcota</taxon>
        <taxon>Deinococci</taxon>
        <taxon>Deinococcales</taxon>
        <taxon>Deinococcaceae</taxon>
        <taxon>Deinococcus</taxon>
    </lineage>
</organism>
<evidence type="ECO:0000313" key="2">
    <source>
        <dbReference type="Proteomes" id="UP000632222"/>
    </source>
</evidence>
<dbReference type="EMBL" id="BMOD01000017">
    <property type="protein sequence ID" value="GGJ47537.1"/>
    <property type="molecule type" value="Genomic_DNA"/>
</dbReference>
<accession>A0ABQ2D8E8</accession>
<comment type="caution">
    <text evidence="1">The sequence shown here is derived from an EMBL/GenBank/DDBJ whole genome shotgun (WGS) entry which is preliminary data.</text>
</comment>